<sequence>MPALVRPSAPSGEQKAPGWTLERTDGWGGRLVFLGVGFGADRVFFGFGADRAFIGFSLGGAGVWEATAATGVGAGVSLGIGVREELGV</sequence>
<comment type="caution">
    <text evidence="2">The sequence shown here is derived from an EMBL/GenBank/DDBJ whole genome shotgun (WGS) entry which is preliminary data.</text>
</comment>
<protein>
    <submittedName>
        <fullName evidence="2">Uncharacterized protein</fullName>
    </submittedName>
</protein>
<dbReference type="Proteomes" id="UP000653480">
    <property type="component" value="Unassembled WGS sequence"/>
</dbReference>
<keyword evidence="3" id="KW-1185">Reference proteome</keyword>
<reference evidence="2" key="1">
    <citation type="journal article" date="2014" name="Int. J. Syst. Evol. Microbiol.">
        <title>Complete genome sequence of Corynebacterium casei LMG S-19264T (=DSM 44701T), isolated from a smear-ripened cheese.</title>
        <authorList>
            <consortium name="US DOE Joint Genome Institute (JGI-PGF)"/>
            <person name="Walter F."/>
            <person name="Albersmeier A."/>
            <person name="Kalinowski J."/>
            <person name="Ruckert C."/>
        </authorList>
    </citation>
    <scope>NUCLEOTIDE SEQUENCE</scope>
    <source>
        <strain evidence="2">CGMCC 4.7138</strain>
    </source>
</reference>
<gene>
    <name evidence="2" type="ORF">GCM10011574_31840</name>
</gene>
<organism evidence="2 3">
    <name type="scientific">Microbispora bryophytorum</name>
    <dbReference type="NCBI Taxonomy" id="1460882"/>
    <lineage>
        <taxon>Bacteria</taxon>
        <taxon>Bacillati</taxon>
        <taxon>Actinomycetota</taxon>
        <taxon>Actinomycetes</taxon>
        <taxon>Streptosporangiales</taxon>
        <taxon>Streptosporangiaceae</taxon>
        <taxon>Microbispora</taxon>
    </lineage>
</organism>
<feature type="region of interest" description="Disordered" evidence="1">
    <location>
        <begin position="1"/>
        <end position="20"/>
    </location>
</feature>
<accession>A0A8H9H1B1</accession>
<dbReference type="AlphaFoldDB" id="A0A8H9H1B1"/>
<dbReference type="EMBL" id="BMMN01000004">
    <property type="protein sequence ID" value="GGO12878.1"/>
    <property type="molecule type" value="Genomic_DNA"/>
</dbReference>
<evidence type="ECO:0000313" key="2">
    <source>
        <dbReference type="EMBL" id="GGO12878.1"/>
    </source>
</evidence>
<proteinExistence type="predicted"/>
<evidence type="ECO:0000256" key="1">
    <source>
        <dbReference type="SAM" id="MobiDB-lite"/>
    </source>
</evidence>
<name>A0A8H9H1B1_9ACTN</name>
<reference evidence="2" key="2">
    <citation type="submission" date="2020-09" db="EMBL/GenBank/DDBJ databases">
        <authorList>
            <person name="Sun Q."/>
            <person name="Zhou Y."/>
        </authorList>
    </citation>
    <scope>NUCLEOTIDE SEQUENCE</scope>
    <source>
        <strain evidence="2">CGMCC 4.7138</strain>
    </source>
</reference>
<evidence type="ECO:0000313" key="3">
    <source>
        <dbReference type="Proteomes" id="UP000653480"/>
    </source>
</evidence>